<evidence type="ECO:0000256" key="1">
    <source>
        <dbReference type="ARBA" id="ARBA00001917"/>
    </source>
</evidence>
<dbReference type="InterPro" id="IPR037396">
    <property type="entry name" value="FMN_HAD"/>
</dbReference>
<feature type="active site" description="Proton acceptor" evidence="6">
    <location>
        <position position="271"/>
    </location>
</feature>
<feature type="binding site" evidence="7">
    <location>
        <position position="122"/>
    </location>
    <ligand>
        <name>FMN</name>
        <dbReference type="ChEBI" id="CHEBI:58210"/>
    </ligand>
</feature>
<evidence type="ECO:0000256" key="4">
    <source>
        <dbReference type="ARBA" id="ARBA00023002"/>
    </source>
</evidence>
<dbReference type="InterPro" id="IPR013785">
    <property type="entry name" value="Aldolase_TIM"/>
</dbReference>
<dbReference type="FunFam" id="3.20.20.70:FF:000029">
    <property type="entry name" value="L-lactate dehydrogenase"/>
    <property type="match status" value="1"/>
</dbReference>
<evidence type="ECO:0000313" key="10">
    <source>
        <dbReference type="Proteomes" id="UP000228593"/>
    </source>
</evidence>
<dbReference type="AlphaFoldDB" id="A0A2G8T3N7"/>
<dbReference type="SUPFAM" id="SSF51395">
    <property type="entry name" value="FMN-linked oxidoreductases"/>
    <property type="match status" value="1"/>
</dbReference>
<keyword evidence="3 7" id="KW-0288">FMN</keyword>
<feature type="binding site" evidence="7">
    <location>
        <begin position="302"/>
        <end position="306"/>
    </location>
    <ligand>
        <name>FMN</name>
        <dbReference type="ChEBI" id="CHEBI:58210"/>
    </ligand>
</feature>
<dbReference type="InterPro" id="IPR000262">
    <property type="entry name" value="FMN-dep_DH"/>
</dbReference>
<dbReference type="RefSeq" id="WP_099915220.1">
    <property type="nucleotide sequence ID" value="NZ_BMHS01000010.1"/>
</dbReference>
<feature type="binding site" evidence="7">
    <location>
        <position position="143"/>
    </location>
    <ligand>
        <name>FMN</name>
        <dbReference type="ChEBI" id="CHEBI:58210"/>
    </ligand>
</feature>
<dbReference type="Gene3D" id="3.20.20.70">
    <property type="entry name" value="Aldolase class I"/>
    <property type="match status" value="1"/>
</dbReference>
<comment type="cofactor">
    <cofactor evidence="1">
        <name>FMN</name>
        <dbReference type="ChEBI" id="CHEBI:58210"/>
    </cofactor>
</comment>
<proteinExistence type="inferred from homology"/>
<feature type="binding site" evidence="7">
    <location>
        <position position="247"/>
    </location>
    <ligand>
        <name>FMN</name>
        <dbReference type="ChEBI" id="CHEBI:58210"/>
    </ligand>
</feature>
<keyword evidence="10" id="KW-1185">Reference proteome</keyword>
<evidence type="ECO:0000256" key="7">
    <source>
        <dbReference type="PIRSR" id="PIRSR000138-2"/>
    </source>
</evidence>
<evidence type="ECO:0000256" key="6">
    <source>
        <dbReference type="PIRSR" id="PIRSR000138-1"/>
    </source>
</evidence>
<dbReference type="EMBL" id="PDOB01000007">
    <property type="protein sequence ID" value="PIL40573.1"/>
    <property type="molecule type" value="Genomic_DNA"/>
</dbReference>
<dbReference type="InterPro" id="IPR012133">
    <property type="entry name" value="Alpha-hydoxy_acid_DH_FMN"/>
</dbReference>
<dbReference type="Proteomes" id="UP000228593">
    <property type="component" value="Unassembled WGS sequence"/>
</dbReference>
<feature type="binding site" evidence="7">
    <location>
        <begin position="93"/>
        <end position="95"/>
    </location>
    <ligand>
        <name>FMN</name>
        <dbReference type="ChEBI" id="CHEBI:58210"/>
    </ligand>
</feature>
<organism evidence="9 10">
    <name type="scientific">Massilia psychrophila</name>
    <dbReference type="NCBI Taxonomy" id="1603353"/>
    <lineage>
        <taxon>Bacteria</taxon>
        <taxon>Pseudomonadati</taxon>
        <taxon>Pseudomonadota</taxon>
        <taxon>Betaproteobacteria</taxon>
        <taxon>Burkholderiales</taxon>
        <taxon>Oxalobacteraceae</taxon>
        <taxon>Telluria group</taxon>
        <taxon>Massilia</taxon>
    </lineage>
</organism>
<name>A0A2G8T3N7_9BURK</name>
<dbReference type="PANTHER" id="PTHR10578">
    <property type="entry name" value="S -2-HYDROXY-ACID OXIDASE-RELATED"/>
    <property type="match status" value="1"/>
</dbReference>
<feature type="binding site" evidence="7">
    <location>
        <position position="274"/>
    </location>
    <ligand>
        <name>glyoxylate</name>
        <dbReference type="ChEBI" id="CHEBI:36655"/>
    </ligand>
</feature>
<feature type="binding site" evidence="7">
    <location>
        <position position="145"/>
    </location>
    <ligand>
        <name>glyoxylate</name>
        <dbReference type="ChEBI" id="CHEBI:36655"/>
    </ligand>
</feature>
<dbReference type="CDD" id="cd02809">
    <property type="entry name" value="alpha_hydroxyacid_oxid_FMN"/>
    <property type="match status" value="1"/>
</dbReference>
<keyword evidence="4" id="KW-0560">Oxidoreductase</keyword>
<comment type="similarity">
    <text evidence="5">Belongs to the FMN-dependent alpha-hydroxy acid dehydrogenase family.</text>
</comment>
<feature type="binding site" evidence="7">
    <location>
        <position position="40"/>
    </location>
    <ligand>
        <name>glyoxylate</name>
        <dbReference type="ChEBI" id="CHEBI:36655"/>
    </ligand>
</feature>
<reference evidence="9 10" key="1">
    <citation type="submission" date="2017-10" db="EMBL/GenBank/DDBJ databases">
        <title>Massilia psychrophilum sp. nov., a novel purple-pigmented bacterium isolated from Tianshan glacier, Xinjiang Municipality, China.</title>
        <authorList>
            <person name="Wang H."/>
        </authorList>
    </citation>
    <scope>NUCLEOTIDE SEQUENCE [LARGE SCALE GENOMIC DNA]</scope>
    <source>
        <strain evidence="9 10">JCM 30813</strain>
    </source>
</reference>
<dbReference type="PANTHER" id="PTHR10578:SF107">
    <property type="entry name" value="2-HYDROXYACID OXIDASE 1"/>
    <property type="match status" value="1"/>
</dbReference>
<protein>
    <submittedName>
        <fullName evidence="9">Alpha-hydroxy-acid oxidizing enzyme</fullName>
    </submittedName>
</protein>
<dbReference type="GO" id="GO:0016614">
    <property type="term" value="F:oxidoreductase activity, acting on CH-OH group of donors"/>
    <property type="evidence" value="ECO:0007669"/>
    <property type="project" value="UniProtKB-ARBA"/>
</dbReference>
<dbReference type="PIRSF" id="PIRSF000138">
    <property type="entry name" value="Al-hdrx_acd_dh"/>
    <property type="match status" value="1"/>
</dbReference>
<evidence type="ECO:0000256" key="2">
    <source>
        <dbReference type="ARBA" id="ARBA00022630"/>
    </source>
</evidence>
<comment type="caution">
    <text evidence="9">The sequence shown here is derived from an EMBL/GenBank/DDBJ whole genome shotgun (WGS) entry which is preliminary data.</text>
</comment>
<sequence>MNPATASFQAPLGQIPPQIGCARDYEVLARRFMAPPSYEYVAGGSGTDLTVAANLSAFTRWALYPRLLRDVGAGHTAVTINGERFAHPIFLAPVAFQKLAHAGGEIDTARAAHATDTCLVASTLSSCPLEDVARVAGPHRWFQLYFQARREDTLDLLERAAQEGYGAIVVTLDATIQAASLRALRAGFRMPADCAAANLRGHPPAPTVELKAGDSRIFQGVMASGQAPTWRDLAWLLGETTLPVWVKGVLHPHDACALAAAGVAGLVVSNHGGRGLDGAIASLDALPAIRAALEPGFPLLLDGGIRSGADVFKALALGADAVMIGRLQMYALSVAGALGVAHMLTLLREELEVCMALTGCATVADVRPDALARIVSIAAEK</sequence>
<dbReference type="OrthoDB" id="9770452at2"/>
<feature type="binding site" evidence="7">
    <location>
        <position position="171"/>
    </location>
    <ligand>
        <name>FMN</name>
        <dbReference type="ChEBI" id="CHEBI:58210"/>
    </ligand>
</feature>
<feature type="binding site" evidence="7">
    <location>
        <begin position="325"/>
        <end position="326"/>
    </location>
    <ligand>
        <name>FMN</name>
        <dbReference type="ChEBI" id="CHEBI:58210"/>
    </ligand>
</feature>
<dbReference type="Pfam" id="PF01070">
    <property type="entry name" value="FMN_dh"/>
    <property type="match status" value="1"/>
</dbReference>
<accession>A0A2G8T3N7</accession>
<dbReference type="PROSITE" id="PS51349">
    <property type="entry name" value="FMN_HYDROXY_ACID_DH_2"/>
    <property type="match status" value="1"/>
</dbReference>
<feature type="binding site" evidence="7">
    <location>
        <position position="269"/>
    </location>
    <ligand>
        <name>FMN</name>
        <dbReference type="ChEBI" id="CHEBI:58210"/>
    </ligand>
</feature>
<evidence type="ECO:0000256" key="5">
    <source>
        <dbReference type="ARBA" id="ARBA00024042"/>
    </source>
</evidence>
<dbReference type="GO" id="GO:0010181">
    <property type="term" value="F:FMN binding"/>
    <property type="evidence" value="ECO:0007669"/>
    <property type="project" value="InterPro"/>
</dbReference>
<keyword evidence="2 7" id="KW-0285">Flavoprotein</keyword>
<gene>
    <name evidence="9" type="ORF">CR103_06620</name>
</gene>
<evidence type="ECO:0000313" key="9">
    <source>
        <dbReference type="EMBL" id="PIL40573.1"/>
    </source>
</evidence>
<evidence type="ECO:0000256" key="3">
    <source>
        <dbReference type="ARBA" id="ARBA00022643"/>
    </source>
</evidence>
<feature type="binding site" evidence="7">
    <location>
        <position position="271"/>
    </location>
    <ligand>
        <name>glyoxylate</name>
        <dbReference type="ChEBI" id="CHEBI:36655"/>
    </ligand>
</feature>
<feature type="domain" description="FMN hydroxy acid dehydrogenase" evidence="8">
    <location>
        <begin position="14"/>
        <end position="376"/>
    </location>
</feature>
<evidence type="ECO:0000259" key="8">
    <source>
        <dbReference type="PROSITE" id="PS51349"/>
    </source>
</evidence>